<sequence>MRSRTLAPLLVIAGFMSGCQMFEPIEQPTDAGVLNHDLETPQTSITAKSAQENPPGQKLASIQTIDQLASGTLISPPDRATPPVDAVYHPPESDNLWDITRSHLALHNEAQHDAVQIQIDWYRKYPGHMRRITENASRYYYYILNEVLERGMPAEIALLPAVESHFDADAYSKGHAAGIWQFIPSTAKYFGIKRTRWYDGRRDLIDSTRVALNYLEKLNKRFDGDWLLTMAAYNAGGGTVSKAIRKNKNQGKPTDYWSLPLPKETRLYVPRILAIASFVSDPDEHNMELPAIQNEPYFDIVKTKGAVNLKQAAKLSGTRLAELQLLNPGFSELNTDPAGPHRLLVPVNKANQMIAALNGTSTGQITEWASYTIQSGDSLSTIANKFGSSVADIKSANELNSNLLIAGKSLIIPQLINDTQTSSATQKIASASSTTRFNDNSISQYKIKSGDTLWSIARKYGVEPSTIAQWNNMGTRDTLVAGRSLRIGSLPSSIARDEAEALRKIGYQVQNGDSLSVIASRYNVSIDDILAWNKISGTSIKAGQELTLFVD</sequence>
<dbReference type="InterPro" id="IPR023346">
    <property type="entry name" value="Lysozyme-like_dom_sf"/>
</dbReference>
<dbReference type="GO" id="GO:0016020">
    <property type="term" value="C:membrane"/>
    <property type="evidence" value="ECO:0007669"/>
    <property type="project" value="InterPro"/>
</dbReference>
<evidence type="ECO:0000313" key="4">
    <source>
        <dbReference type="Proteomes" id="UP001169862"/>
    </source>
</evidence>
<feature type="domain" description="LysM" evidence="2">
    <location>
        <begin position="443"/>
        <end position="487"/>
    </location>
</feature>
<dbReference type="GO" id="GO:0008932">
    <property type="term" value="F:lytic endotransglycosylase activity"/>
    <property type="evidence" value="ECO:0007669"/>
    <property type="project" value="TreeGrafter"/>
</dbReference>
<dbReference type="PROSITE" id="PS51782">
    <property type="entry name" value="LYSM"/>
    <property type="match status" value="3"/>
</dbReference>
<dbReference type="PANTHER" id="PTHR33734">
    <property type="entry name" value="LYSM DOMAIN-CONTAINING GPI-ANCHORED PROTEIN 2"/>
    <property type="match status" value="1"/>
</dbReference>
<protein>
    <submittedName>
        <fullName evidence="3">LysM peptidoglycan-binding domain-containing protein</fullName>
    </submittedName>
</protein>
<reference evidence="3" key="1">
    <citation type="submission" date="2023-07" db="EMBL/GenBank/DDBJ databases">
        <title>Genome content predicts the carbon catabolic preferences of heterotrophic bacteria.</title>
        <authorList>
            <person name="Gralka M."/>
        </authorList>
    </citation>
    <scope>NUCLEOTIDE SEQUENCE</scope>
    <source>
        <strain evidence="3">I2M16</strain>
    </source>
</reference>
<dbReference type="CDD" id="cd16894">
    <property type="entry name" value="MltD-like"/>
    <property type="match status" value="1"/>
</dbReference>
<dbReference type="Pfam" id="PF01464">
    <property type="entry name" value="SLT"/>
    <property type="match status" value="1"/>
</dbReference>
<proteinExistence type="inferred from homology"/>
<dbReference type="Gene3D" id="1.10.530.10">
    <property type="match status" value="1"/>
</dbReference>
<comment type="similarity">
    <text evidence="1">Belongs to the transglycosylase Slt family.</text>
</comment>
<feature type="domain" description="LysM" evidence="2">
    <location>
        <begin position="505"/>
        <end position="548"/>
    </location>
</feature>
<dbReference type="GO" id="GO:0000270">
    <property type="term" value="P:peptidoglycan metabolic process"/>
    <property type="evidence" value="ECO:0007669"/>
    <property type="project" value="InterPro"/>
</dbReference>
<dbReference type="SUPFAM" id="SSF53955">
    <property type="entry name" value="Lysozyme-like"/>
    <property type="match status" value="1"/>
</dbReference>
<dbReference type="Proteomes" id="UP001169862">
    <property type="component" value="Unassembled WGS sequence"/>
</dbReference>
<dbReference type="Gene3D" id="3.10.350.10">
    <property type="entry name" value="LysM domain"/>
    <property type="match status" value="3"/>
</dbReference>
<name>A0AAW7XFE3_9GAMM</name>
<dbReference type="InterPro" id="IPR000189">
    <property type="entry name" value="Transglyc_AS"/>
</dbReference>
<comment type="caution">
    <text evidence="3">The sequence shown here is derived from an EMBL/GenBank/DDBJ whole genome shotgun (WGS) entry which is preliminary data.</text>
</comment>
<evidence type="ECO:0000256" key="1">
    <source>
        <dbReference type="ARBA" id="ARBA00007734"/>
    </source>
</evidence>
<evidence type="ECO:0000259" key="2">
    <source>
        <dbReference type="PROSITE" id="PS51782"/>
    </source>
</evidence>
<gene>
    <name evidence="3" type="ORF">Q4490_00795</name>
</gene>
<dbReference type="PROSITE" id="PS51257">
    <property type="entry name" value="PROKAR_LIPOPROTEIN"/>
    <property type="match status" value="1"/>
</dbReference>
<dbReference type="PANTHER" id="PTHR33734:SF22">
    <property type="entry name" value="MEMBRANE-BOUND LYTIC MUREIN TRANSGLYCOSYLASE D"/>
    <property type="match status" value="1"/>
</dbReference>
<dbReference type="SUPFAM" id="SSF54106">
    <property type="entry name" value="LysM domain"/>
    <property type="match status" value="3"/>
</dbReference>
<organism evidence="3 4">
    <name type="scientific">Neptunomonas phycophila</name>
    <dbReference type="NCBI Taxonomy" id="1572645"/>
    <lineage>
        <taxon>Bacteria</taxon>
        <taxon>Pseudomonadati</taxon>
        <taxon>Pseudomonadota</taxon>
        <taxon>Gammaproteobacteria</taxon>
        <taxon>Oceanospirillales</taxon>
        <taxon>Oceanospirillaceae</taxon>
        <taxon>Neptunomonas</taxon>
    </lineage>
</organism>
<dbReference type="InterPro" id="IPR036779">
    <property type="entry name" value="LysM_dom_sf"/>
</dbReference>
<dbReference type="AlphaFoldDB" id="A0AAW7XFE3"/>
<accession>A0AAW7XFE3</accession>
<dbReference type="SMART" id="SM00257">
    <property type="entry name" value="LysM"/>
    <property type="match status" value="3"/>
</dbReference>
<dbReference type="EMBL" id="JAUOPG010000001">
    <property type="protein sequence ID" value="MDO6452088.1"/>
    <property type="molecule type" value="Genomic_DNA"/>
</dbReference>
<evidence type="ECO:0000313" key="3">
    <source>
        <dbReference type="EMBL" id="MDO6452088.1"/>
    </source>
</evidence>
<dbReference type="Pfam" id="PF01476">
    <property type="entry name" value="LysM"/>
    <property type="match status" value="3"/>
</dbReference>
<dbReference type="CDD" id="cd00118">
    <property type="entry name" value="LysM"/>
    <property type="match status" value="3"/>
</dbReference>
<dbReference type="InterPro" id="IPR018392">
    <property type="entry name" value="LysM"/>
</dbReference>
<feature type="domain" description="LysM" evidence="2">
    <location>
        <begin position="369"/>
        <end position="412"/>
    </location>
</feature>
<dbReference type="InterPro" id="IPR008258">
    <property type="entry name" value="Transglycosylase_SLT_dom_1"/>
</dbReference>
<dbReference type="PROSITE" id="PS00922">
    <property type="entry name" value="TRANSGLYCOSYLASE"/>
    <property type="match status" value="1"/>
</dbReference>
<dbReference type="RefSeq" id="WP_303548083.1">
    <property type="nucleotide sequence ID" value="NZ_JAUOPG010000001.1"/>
</dbReference>